<dbReference type="RefSeq" id="WP_147275157.1">
    <property type="nucleotide sequence ID" value="NZ_QPJY01000001.1"/>
</dbReference>
<reference evidence="2 3" key="1">
    <citation type="submission" date="2018-07" db="EMBL/GenBank/DDBJ databases">
        <title>Genomic Encyclopedia of Type Strains, Phase IV (KMG-IV): sequencing the most valuable type-strain genomes for metagenomic binning, comparative biology and taxonomic classification.</title>
        <authorList>
            <person name="Goeker M."/>
        </authorList>
    </citation>
    <scope>NUCLEOTIDE SEQUENCE [LARGE SCALE GENOMIC DNA]</scope>
    <source>
        <strain evidence="2 3">DSM 26407</strain>
    </source>
</reference>
<evidence type="ECO:0008006" key="4">
    <source>
        <dbReference type="Google" id="ProtNLM"/>
    </source>
</evidence>
<accession>A0A369CGZ6</accession>
<evidence type="ECO:0000313" key="2">
    <source>
        <dbReference type="EMBL" id="RCX33342.1"/>
    </source>
</evidence>
<dbReference type="AlphaFoldDB" id="A0A369CGZ6"/>
<feature type="chain" id="PRO_5016645285" description="Cytochrome c domain-containing protein" evidence="1">
    <location>
        <begin position="24"/>
        <end position="206"/>
    </location>
</feature>
<sequence>MDRCCRRGPLAAAILLCAGIAAADEPPGVTLGATVIFNTKCANCHEGECSGRLSFYDLPKESADNHIRRYAGKVKGPVVRQLQYLLEQMKTTCRFYPMPVATPPGQRWEARALDQLALPDGLWHFVPLGPLGCGSWRVEVTVATNAIMRAEIIAADFDFIDDEYLYLRAGTTGVLAFDVERPQAHYLRIEARVPVELSSVAVIPAE</sequence>
<organism evidence="2 3">
    <name type="scientific">Thioalbus denitrificans</name>
    <dbReference type="NCBI Taxonomy" id="547122"/>
    <lineage>
        <taxon>Bacteria</taxon>
        <taxon>Pseudomonadati</taxon>
        <taxon>Pseudomonadota</taxon>
        <taxon>Gammaproteobacteria</taxon>
        <taxon>Chromatiales</taxon>
        <taxon>Ectothiorhodospiraceae</taxon>
        <taxon>Thioalbus</taxon>
    </lineage>
</organism>
<keyword evidence="3" id="KW-1185">Reference proteome</keyword>
<dbReference type="Proteomes" id="UP000252707">
    <property type="component" value="Unassembled WGS sequence"/>
</dbReference>
<gene>
    <name evidence="2" type="ORF">DFQ59_101643</name>
</gene>
<name>A0A369CGZ6_9GAMM</name>
<proteinExistence type="predicted"/>
<comment type="caution">
    <text evidence="2">The sequence shown here is derived from an EMBL/GenBank/DDBJ whole genome shotgun (WGS) entry which is preliminary data.</text>
</comment>
<dbReference type="EMBL" id="QPJY01000001">
    <property type="protein sequence ID" value="RCX33342.1"/>
    <property type="molecule type" value="Genomic_DNA"/>
</dbReference>
<evidence type="ECO:0000256" key="1">
    <source>
        <dbReference type="SAM" id="SignalP"/>
    </source>
</evidence>
<keyword evidence="1" id="KW-0732">Signal</keyword>
<feature type="signal peptide" evidence="1">
    <location>
        <begin position="1"/>
        <end position="23"/>
    </location>
</feature>
<protein>
    <recommendedName>
        <fullName evidence="4">Cytochrome c domain-containing protein</fullName>
    </recommendedName>
</protein>
<evidence type="ECO:0000313" key="3">
    <source>
        <dbReference type="Proteomes" id="UP000252707"/>
    </source>
</evidence>
<dbReference type="OrthoDB" id="7067746at2"/>